<dbReference type="EMBL" id="AZDY01000028">
    <property type="protein sequence ID" value="KRK84167.1"/>
    <property type="molecule type" value="Genomic_DNA"/>
</dbReference>
<reference evidence="1 2" key="1">
    <citation type="journal article" date="2015" name="Genome Announc.">
        <title>Expanding the biotechnology potential of lactobacilli through comparative genomics of 213 strains and associated genera.</title>
        <authorList>
            <person name="Sun Z."/>
            <person name="Harris H.M."/>
            <person name="McCann A."/>
            <person name="Guo C."/>
            <person name="Argimon S."/>
            <person name="Zhang W."/>
            <person name="Yang X."/>
            <person name="Jeffery I.B."/>
            <person name="Cooney J.C."/>
            <person name="Kagawa T.F."/>
            <person name="Liu W."/>
            <person name="Song Y."/>
            <person name="Salvetti E."/>
            <person name="Wrobel A."/>
            <person name="Rasinkangas P."/>
            <person name="Parkhill J."/>
            <person name="Rea M.C."/>
            <person name="O'Sullivan O."/>
            <person name="Ritari J."/>
            <person name="Douillard F.P."/>
            <person name="Paul Ross R."/>
            <person name="Yang R."/>
            <person name="Briner A.E."/>
            <person name="Felis G.E."/>
            <person name="de Vos W.M."/>
            <person name="Barrangou R."/>
            <person name="Klaenhammer T.R."/>
            <person name="Caufield P.W."/>
            <person name="Cui Y."/>
            <person name="Zhang H."/>
            <person name="O'Toole P.W."/>
        </authorList>
    </citation>
    <scope>NUCLEOTIDE SEQUENCE [LARGE SCALE GENOMIC DNA]</scope>
    <source>
        <strain evidence="1 2">DSM 19674</strain>
    </source>
</reference>
<dbReference type="AlphaFoldDB" id="A0A0R1KYT6"/>
<dbReference type="OrthoDB" id="9898023at2"/>
<protein>
    <submittedName>
        <fullName evidence="1">Uncharacterized protein</fullName>
    </submittedName>
</protein>
<name>A0A0R1KYT6_9LACO</name>
<dbReference type="Proteomes" id="UP000051515">
    <property type="component" value="Unassembled WGS sequence"/>
</dbReference>
<organism evidence="1 2">
    <name type="scientific">Companilactobacillus bobalius DSM 19674</name>
    <dbReference type="NCBI Taxonomy" id="1423788"/>
    <lineage>
        <taxon>Bacteria</taxon>
        <taxon>Bacillati</taxon>
        <taxon>Bacillota</taxon>
        <taxon>Bacilli</taxon>
        <taxon>Lactobacillales</taxon>
        <taxon>Lactobacillaceae</taxon>
        <taxon>Companilactobacillus</taxon>
        <taxon>Companilactobacillus bobalius</taxon>
    </lineage>
</organism>
<accession>A0A0R1KYT6</accession>
<dbReference type="RefSeq" id="WP_056950808.1">
    <property type="nucleotide sequence ID" value="NZ_AZDY01000028.1"/>
</dbReference>
<comment type="caution">
    <text evidence="1">The sequence shown here is derived from an EMBL/GenBank/DDBJ whole genome shotgun (WGS) entry which is preliminary data.</text>
</comment>
<sequence>MKLVKEFIPDQAIWAETNVLNKVNDFCKQNSVADIIPKVFVGMDGTPMLAYVVIYEVEK</sequence>
<proteinExistence type="predicted"/>
<evidence type="ECO:0000313" key="2">
    <source>
        <dbReference type="Proteomes" id="UP000051515"/>
    </source>
</evidence>
<evidence type="ECO:0000313" key="1">
    <source>
        <dbReference type="EMBL" id="KRK84167.1"/>
    </source>
</evidence>
<keyword evidence="2" id="KW-1185">Reference proteome</keyword>
<dbReference type="PATRIC" id="fig|1423788.3.peg.929"/>
<gene>
    <name evidence="1" type="ORF">FC78_GL000903</name>
</gene>